<organism evidence="3 4">
    <name type="scientific">Halospina denitrificans</name>
    <dbReference type="NCBI Taxonomy" id="332522"/>
    <lineage>
        <taxon>Bacteria</taxon>
        <taxon>Pseudomonadati</taxon>
        <taxon>Pseudomonadota</taxon>
        <taxon>Gammaproteobacteria</taxon>
        <taxon>Halospina</taxon>
    </lineage>
</organism>
<evidence type="ECO:0000259" key="2">
    <source>
        <dbReference type="SMART" id="SM00822"/>
    </source>
</evidence>
<reference evidence="3 4" key="1">
    <citation type="submission" date="2019-03" db="EMBL/GenBank/DDBJ databases">
        <title>Genomic Encyclopedia of Type Strains, Phase IV (KMG-IV): sequencing the most valuable type-strain genomes for metagenomic binning, comparative biology and taxonomic classification.</title>
        <authorList>
            <person name="Goeker M."/>
        </authorList>
    </citation>
    <scope>NUCLEOTIDE SEQUENCE [LARGE SCALE GENOMIC DNA]</scope>
    <source>
        <strain evidence="3 4">DSM 15505</strain>
    </source>
</reference>
<gene>
    <name evidence="3" type="ORF">DES49_0481</name>
</gene>
<dbReference type="AlphaFoldDB" id="A0A4R7K417"/>
<dbReference type="OrthoDB" id="9785826at2"/>
<dbReference type="Proteomes" id="UP000295830">
    <property type="component" value="Unassembled WGS sequence"/>
</dbReference>
<dbReference type="EMBL" id="SOAX01000001">
    <property type="protein sequence ID" value="TDT44379.1"/>
    <property type="molecule type" value="Genomic_DNA"/>
</dbReference>
<dbReference type="SUPFAM" id="SSF51735">
    <property type="entry name" value="NAD(P)-binding Rossmann-fold domains"/>
    <property type="match status" value="1"/>
</dbReference>
<protein>
    <submittedName>
        <fullName evidence="3">NAD(P)-dependent dehydrogenase (Short-subunit alcohol dehydrogenase family)</fullName>
    </submittedName>
</protein>
<proteinExistence type="inferred from homology"/>
<dbReference type="CDD" id="cd05325">
    <property type="entry name" value="carb_red_sniffer_like_SDR_c"/>
    <property type="match status" value="1"/>
</dbReference>
<feature type="domain" description="Ketoreductase" evidence="2">
    <location>
        <begin position="1"/>
        <end position="195"/>
    </location>
</feature>
<dbReference type="InterPro" id="IPR057326">
    <property type="entry name" value="KR_dom"/>
</dbReference>
<dbReference type="PRINTS" id="PR00081">
    <property type="entry name" value="GDHRDH"/>
</dbReference>
<dbReference type="RefSeq" id="WP_133734764.1">
    <property type="nucleotide sequence ID" value="NZ_SOAX01000001.1"/>
</dbReference>
<comment type="similarity">
    <text evidence="1">Belongs to the short-chain dehydrogenases/reductases (SDR) family.</text>
</comment>
<dbReference type="PANTHER" id="PTHR43544:SF12">
    <property type="entry name" value="NAD(P)-BINDING ROSSMANN-FOLD SUPERFAMILY PROTEIN"/>
    <property type="match status" value="1"/>
</dbReference>
<evidence type="ECO:0000256" key="1">
    <source>
        <dbReference type="ARBA" id="ARBA00006484"/>
    </source>
</evidence>
<evidence type="ECO:0000313" key="4">
    <source>
        <dbReference type="Proteomes" id="UP000295830"/>
    </source>
</evidence>
<dbReference type="GO" id="GO:0005737">
    <property type="term" value="C:cytoplasm"/>
    <property type="evidence" value="ECO:0007669"/>
    <property type="project" value="TreeGrafter"/>
</dbReference>
<comment type="caution">
    <text evidence="3">The sequence shown here is derived from an EMBL/GenBank/DDBJ whole genome shotgun (WGS) entry which is preliminary data.</text>
</comment>
<dbReference type="InterPro" id="IPR036291">
    <property type="entry name" value="NAD(P)-bd_dom_sf"/>
</dbReference>
<keyword evidence="4" id="KW-1185">Reference proteome</keyword>
<accession>A0A4R7K417</accession>
<evidence type="ECO:0000313" key="3">
    <source>
        <dbReference type="EMBL" id="TDT44379.1"/>
    </source>
</evidence>
<dbReference type="InterPro" id="IPR051468">
    <property type="entry name" value="Fungal_SecMetab_SDRs"/>
</dbReference>
<dbReference type="SMART" id="SM00822">
    <property type="entry name" value="PKS_KR"/>
    <property type="match status" value="1"/>
</dbReference>
<name>A0A4R7K417_9GAMM</name>
<dbReference type="GO" id="GO:0016491">
    <property type="term" value="F:oxidoreductase activity"/>
    <property type="evidence" value="ECO:0007669"/>
    <property type="project" value="TreeGrafter"/>
</dbReference>
<dbReference type="InterPro" id="IPR002347">
    <property type="entry name" value="SDR_fam"/>
</dbReference>
<dbReference type="PANTHER" id="PTHR43544">
    <property type="entry name" value="SHORT-CHAIN DEHYDROGENASE/REDUCTASE"/>
    <property type="match status" value="1"/>
</dbReference>
<dbReference type="Pfam" id="PF00106">
    <property type="entry name" value="adh_short"/>
    <property type="match status" value="1"/>
</dbReference>
<sequence length="247" mass="27015">MTTLIAGISGGIGLAMAEHELIRAPEARIIGLSRHASHSEGALGLQSSYPDRATLIDADVGDPDHLRTAFERSIPAETRIQQVIFAIGVLHGPELFPEKRLEDIQPQAMMHSYETNTLGFLLLVQALIPWLRHRDPKLIAAISAKVGSIGDNEFGGWYAYRCSKAALNMAVRTLAIETRRRLKPATVVALHPGTTETNLTAPFQQSLARLRVHSPADTANNLWQVLDGLTPEDSGSFLNWDGSTLPW</sequence>
<dbReference type="Gene3D" id="3.40.50.720">
    <property type="entry name" value="NAD(P)-binding Rossmann-like Domain"/>
    <property type="match status" value="1"/>
</dbReference>